<dbReference type="Pfam" id="PF00593">
    <property type="entry name" value="TonB_dep_Rec_b-barrel"/>
    <property type="match status" value="1"/>
</dbReference>
<protein>
    <submittedName>
        <fullName evidence="14">TonB-dependent siderophore receptor</fullName>
    </submittedName>
</protein>
<evidence type="ECO:0000256" key="7">
    <source>
        <dbReference type="ARBA" id="ARBA00023136"/>
    </source>
</evidence>
<evidence type="ECO:0000256" key="11">
    <source>
        <dbReference type="SAM" id="SignalP"/>
    </source>
</evidence>
<dbReference type="InterPro" id="IPR000531">
    <property type="entry name" value="Beta-barrel_TonB"/>
</dbReference>
<evidence type="ECO:0000256" key="2">
    <source>
        <dbReference type="ARBA" id="ARBA00009810"/>
    </source>
</evidence>
<dbReference type="Gene3D" id="2.40.170.20">
    <property type="entry name" value="TonB-dependent receptor, beta-barrel domain"/>
    <property type="match status" value="1"/>
</dbReference>
<dbReference type="InterPro" id="IPR036942">
    <property type="entry name" value="Beta-barrel_TonB_sf"/>
</dbReference>
<keyword evidence="4 9" id="KW-1134">Transmembrane beta strand</keyword>
<comment type="caution">
    <text evidence="14">The sequence shown here is derived from an EMBL/GenBank/DDBJ whole genome shotgun (WGS) entry which is preliminary data.</text>
</comment>
<evidence type="ECO:0000313" key="15">
    <source>
        <dbReference type="Proteomes" id="UP001500021"/>
    </source>
</evidence>
<comment type="similarity">
    <text evidence="2 9 10">Belongs to the TonB-dependent receptor family.</text>
</comment>
<keyword evidence="7 9" id="KW-0472">Membrane</keyword>
<evidence type="ECO:0000256" key="6">
    <source>
        <dbReference type="ARBA" id="ARBA00023077"/>
    </source>
</evidence>
<evidence type="ECO:0000256" key="4">
    <source>
        <dbReference type="ARBA" id="ARBA00022452"/>
    </source>
</evidence>
<accession>A0ABN1L981</accession>
<dbReference type="InterPro" id="IPR012910">
    <property type="entry name" value="Plug_dom"/>
</dbReference>
<keyword evidence="3 9" id="KW-0813">Transport</keyword>
<keyword evidence="14" id="KW-0675">Receptor</keyword>
<evidence type="ECO:0000259" key="13">
    <source>
        <dbReference type="Pfam" id="PF07715"/>
    </source>
</evidence>
<evidence type="ECO:0000256" key="1">
    <source>
        <dbReference type="ARBA" id="ARBA00004571"/>
    </source>
</evidence>
<comment type="subcellular location">
    <subcellularLocation>
        <location evidence="1 9">Cell outer membrane</location>
        <topology evidence="1 9">Multi-pass membrane protein</topology>
    </subcellularLocation>
</comment>
<keyword evidence="5 9" id="KW-0812">Transmembrane</keyword>
<dbReference type="Proteomes" id="UP001500021">
    <property type="component" value="Unassembled WGS sequence"/>
</dbReference>
<dbReference type="EMBL" id="BAAAFA010000009">
    <property type="protein sequence ID" value="GAA0820731.1"/>
    <property type="molecule type" value="Genomic_DNA"/>
</dbReference>
<feature type="domain" description="TonB-dependent receptor plug" evidence="13">
    <location>
        <begin position="36"/>
        <end position="135"/>
    </location>
</feature>
<feature type="domain" description="TonB-dependent receptor-like beta-barrel" evidence="12">
    <location>
        <begin position="226"/>
        <end position="644"/>
    </location>
</feature>
<evidence type="ECO:0000313" key="14">
    <source>
        <dbReference type="EMBL" id="GAA0820731.1"/>
    </source>
</evidence>
<evidence type="ECO:0000256" key="10">
    <source>
        <dbReference type="RuleBase" id="RU003357"/>
    </source>
</evidence>
<dbReference type="PANTHER" id="PTHR30069">
    <property type="entry name" value="TONB-DEPENDENT OUTER MEMBRANE RECEPTOR"/>
    <property type="match status" value="1"/>
</dbReference>
<feature type="signal peptide" evidence="11">
    <location>
        <begin position="1"/>
        <end position="20"/>
    </location>
</feature>
<keyword evidence="11" id="KW-0732">Signal</keyword>
<dbReference type="InterPro" id="IPR039426">
    <property type="entry name" value="TonB-dep_rcpt-like"/>
</dbReference>
<evidence type="ECO:0000259" key="12">
    <source>
        <dbReference type="Pfam" id="PF00593"/>
    </source>
</evidence>
<evidence type="ECO:0000256" key="5">
    <source>
        <dbReference type="ARBA" id="ARBA00022692"/>
    </source>
</evidence>
<sequence length="681" mass="75902">MKKKYLSFVIASFLSAQTLAAEAQRLAETKVTDDAISTNTEVSAKDLENIQANDIKSALKKVAGVSVANGVRYSQKVYVRGVEEHSANVTIDGARQDGQLFHHSGNQMVDTNMLKRVEVLLGASSVLSGYGANVGAIKYETKDPADLLLPEQKFGFTAGASADTATEFRQLNLALYGRATEKLSLLAMANMNESGDIETPDNDPIVSKHSELTSGLIKVVYDFDETQQFDFSAQRYDDGGNRNFSGEKPGAKTLEEHLGYNGYIRDTYTLNYYNVSENPLLDLNINVYYNDKQMEREGATGDNWYRDSQGKWHKDGTSTTPKRMYHYKTSGLNIRNTSIISDIAWTYGIESFKSEQSISAKGLAHYTLSDGSQFSEHISFEDGPTATLISGYVQAELNFGSVQLIPGLRYDDYSLGGTYDTSFSEASPKFIANWQANDDLKLGLSYGRIFKGPGLPETLMIQEGMEESPDVEPETGNHYEFNVLYDLQSLTNIDSFNIFANVYQYNIDHFYHPTKNTSLNKTHDLEMQGMEAGVSLSYQGLNASIKYSYNTGDKDYQSYVTDALTAGTQRVNLSFDYALGDSLVIGWDTFLADNAELTDTYFNRQGDLVHDDVLKAGYGVSNAWLNYSPVEVAGLSVQFGVDNIFDKAYQDHNSFGMYWGNEKYNDNEVGRNFKLTLNYQY</sequence>
<evidence type="ECO:0000256" key="9">
    <source>
        <dbReference type="PROSITE-ProRule" id="PRU01360"/>
    </source>
</evidence>
<dbReference type="InterPro" id="IPR037066">
    <property type="entry name" value="Plug_dom_sf"/>
</dbReference>
<organism evidence="14 15">
    <name type="scientific">Colwellia asteriadis</name>
    <dbReference type="NCBI Taxonomy" id="517723"/>
    <lineage>
        <taxon>Bacteria</taxon>
        <taxon>Pseudomonadati</taxon>
        <taxon>Pseudomonadota</taxon>
        <taxon>Gammaproteobacteria</taxon>
        <taxon>Alteromonadales</taxon>
        <taxon>Colwelliaceae</taxon>
        <taxon>Colwellia</taxon>
    </lineage>
</organism>
<dbReference type="PANTHER" id="PTHR30069:SF41">
    <property type="entry name" value="HEME_HEMOPEXIN UTILIZATION PROTEIN C"/>
    <property type="match status" value="1"/>
</dbReference>
<keyword evidence="8 9" id="KW-0998">Cell outer membrane</keyword>
<evidence type="ECO:0000256" key="3">
    <source>
        <dbReference type="ARBA" id="ARBA00022448"/>
    </source>
</evidence>
<gene>
    <name evidence="14" type="ORF">GCM10009111_26650</name>
</gene>
<dbReference type="Pfam" id="PF07715">
    <property type="entry name" value="Plug"/>
    <property type="match status" value="1"/>
</dbReference>
<evidence type="ECO:0000256" key="8">
    <source>
        <dbReference type="ARBA" id="ARBA00023237"/>
    </source>
</evidence>
<feature type="chain" id="PRO_5046058146" evidence="11">
    <location>
        <begin position="21"/>
        <end position="681"/>
    </location>
</feature>
<reference evidence="14 15" key="1">
    <citation type="journal article" date="2019" name="Int. J. Syst. Evol. Microbiol.">
        <title>The Global Catalogue of Microorganisms (GCM) 10K type strain sequencing project: providing services to taxonomists for standard genome sequencing and annotation.</title>
        <authorList>
            <consortium name="The Broad Institute Genomics Platform"/>
            <consortium name="The Broad Institute Genome Sequencing Center for Infectious Disease"/>
            <person name="Wu L."/>
            <person name="Ma J."/>
        </authorList>
    </citation>
    <scope>NUCLEOTIDE SEQUENCE [LARGE SCALE GENOMIC DNA]</scope>
    <source>
        <strain evidence="14 15">JCM 15608</strain>
    </source>
</reference>
<dbReference type="RefSeq" id="WP_343818048.1">
    <property type="nucleotide sequence ID" value="NZ_BAAAFA010000009.1"/>
</dbReference>
<dbReference type="PROSITE" id="PS52016">
    <property type="entry name" value="TONB_DEPENDENT_REC_3"/>
    <property type="match status" value="1"/>
</dbReference>
<keyword evidence="6 10" id="KW-0798">TonB box</keyword>
<name>A0ABN1L981_9GAMM</name>
<dbReference type="Gene3D" id="2.170.130.10">
    <property type="entry name" value="TonB-dependent receptor, plug domain"/>
    <property type="match status" value="1"/>
</dbReference>
<proteinExistence type="inferred from homology"/>
<keyword evidence="15" id="KW-1185">Reference proteome</keyword>
<dbReference type="SUPFAM" id="SSF56935">
    <property type="entry name" value="Porins"/>
    <property type="match status" value="1"/>
</dbReference>